<keyword evidence="2" id="KW-0812">Transmembrane</keyword>
<dbReference type="Pfam" id="PF00873">
    <property type="entry name" value="ACR_tran"/>
    <property type="match status" value="1"/>
</dbReference>
<dbReference type="Gene3D" id="3.30.70.1320">
    <property type="entry name" value="Multidrug efflux transporter AcrB pore domain like"/>
    <property type="match status" value="1"/>
</dbReference>
<feature type="compositionally biased region" description="Polar residues" evidence="1">
    <location>
        <begin position="1146"/>
        <end position="1157"/>
    </location>
</feature>
<feature type="transmembrane region" description="Helical" evidence="2">
    <location>
        <begin position="888"/>
        <end position="908"/>
    </location>
</feature>
<feature type="transmembrane region" description="Helical" evidence="2">
    <location>
        <begin position="914"/>
        <end position="939"/>
    </location>
</feature>
<feature type="transmembrane region" description="Helical" evidence="2">
    <location>
        <begin position="431"/>
        <end position="457"/>
    </location>
</feature>
<dbReference type="InterPro" id="IPR001036">
    <property type="entry name" value="Acrflvin-R"/>
</dbReference>
<organism evidence="4 5">
    <name type="scientific">Aquiluna borgnonia</name>
    <dbReference type="NCBI Taxonomy" id="2499157"/>
    <lineage>
        <taxon>Bacteria</taxon>
        <taxon>Bacillati</taxon>
        <taxon>Actinomycetota</taxon>
        <taxon>Actinomycetes</taxon>
        <taxon>Micrococcales</taxon>
        <taxon>Microbacteriaceae</taxon>
        <taxon>Luna cluster</taxon>
        <taxon>Luna-1 subcluster</taxon>
        <taxon>Aquiluna</taxon>
    </lineage>
</organism>
<dbReference type="Gene3D" id="3.30.2090.10">
    <property type="entry name" value="Multidrug efflux transporter AcrB TolC docking domain, DN and DC subdomains"/>
    <property type="match status" value="2"/>
</dbReference>
<accession>A0A7D4Q4J1</accession>
<evidence type="ECO:0000313" key="4">
    <source>
        <dbReference type="EMBL" id="QKJ25103.1"/>
    </source>
</evidence>
<feature type="transmembrane region" description="Helical" evidence="2">
    <location>
        <begin position="993"/>
        <end position="1018"/>
    </location>
</feature>
<feature type="transmembrane region" description="Helical" evidence="2">
    <location>
        <begin position="540"/>
        <end position="557"/>
    </location>
</feature>
<keyword evidence="2" id="KW-1133">Transmembrane helix</keyword>
<keyword evidence="5" id="KW-1185">Reference proteome</keyword>
<dbReference type="Gene3D" id="3.30.70.1430">
    <property type="entry name" value="Multidrug efflux transporter AcrB pore domain"/>
    <property type="match status" value="2"/>
</dbReference>
<feature type="transmembrane region" description="Helical" evidence="2">
    <location>
        <begin position="463"/>
        <end position="490"/>
    </location>
</feature>
<dbReference type="EMBL" id="CP054056">
    <property type="protein sequence ID" value="QKJ25103.1"/>
    <property type="molecule type" value="Genomic_DNA"/>
</dbReference>
<dbReference type="SUPFAM" id="SSF82714">
    <property type="entry name" value="Multidrug efflux transporter AcrB TolC docking domain, DN and DC subdomains"/>
    <property type="match status" value="2"/>
</dbReference>
<dbReference type="RefSeq" id="WP_173493400.1">
    <property type="nucleotide sequence ID" value="NZ_CP054056.1"/>
</dbReference>
<evidence type="ECO:0000259" key="3">
    <source>
        <dbReference type="PROSITE" id="PS50156"/>
    </source>
</evidence>
<feature type="transmembrane region" description="Helical" evidence="2">
    <location>
        <begin position="12"/>
        <end position="33"/>
    </location>
</feature>
<evidence type="ECO:0000256" key="2">
    <source>
        <dbReference type="SAM" id="Phobius"/>
    </source>
</evidence>
<feature type="transmembrane region" description="Helical" evidence="2">
    <location>
        <begin position="862"/>
        <end position="881"/>
    </location>
</feature>
<feature type="transmembrane region" description="Helical" evidence="2">
    <location>
        <begin position="339"/>
        <end position="366"/>
    </location>
</feature>
<evidence type="ECO:0000256" key="1">
    <source>
        <dbReference type="SAM" id="MobiDB-lite"/>
    </source>
</evidence>
<dbReference type="PROSITE" id="PS50156">
    <property type="entry name" value="SSD"/>
    <property type="match status" value="1"/>
</dbReference>
<dbReference type="KEGG" id="aqg:HRU87_02580"/>
<dbReference type="GO" id="GO:0005886">
    <property type="term" value="C:plasma membrane"/>
    <property type="evidence" value="ECO:0007669"/>
    <property type="project" value="TreeGrafter"/>
</dbReference>
<feature type="region of interest" description="Disordered" evidence="1">
    <location>
        <begin position="1038"/>
        <end position="1061"/>
    </location>
</feature>
<reference evidence="4 5" key="1">
    <citation type="submission" date="2020-05" db="EMBL/GenBank/DDBJ databases">
        <title>Aquirufa sp. strain 15G-AUS-rot a new Aquirufa species.</title>
        <authorList>
            <person name="Pitt A."/>
            <person name="Hahn M.W."/>
        </authorList>
    </citation>
    <scope>NUCLEOTIDE SEQUENCE [LARGE SCALE GENOMIC DNA]</scope>
    <source>
        <strain evidence="4 5">15G-AUS-rot</strain>
    </source>
</reference>
<dbReference type="SUPFAM" id="SSF82693">
    <property type="entry name" value="Multidrug efflux transporter AcrB pore domain, PN1, PN2, PC1 and PC2 subdomains"/>
    <property type="match status" value="2"/>
</dbReference>
<protein>
    <submittedName>
        <fullName evidence="4">Efflux RND transporter permease subunit</fullName>
    </submittedName>
</protein>
<feature type="compositionally biased region" description="Basic and acidic residues" evidence="1">
    <location>
        <begin position="1158"/>
        <end position="1174"/>
    </location>
</feature>
<dbReference type="Gene3D" id="3.30.70.1440">
    <property type="entry name" value="Multidrug efflux transporter AcrB pore domain"/>
    <property type="match status" value="1"/>
</dbReference>
<sequence>MFLLSKLSLANRAVVALLTVIVAAFGFLSLGSLKQELIPSIEIPSAAIVTSYPGASPEVVDQQVSVPIENAVLGLENLESTTVTSTTGLSVIRISFEYGTTAAEATERLNNAVSAVSDSLPADTNPQVISGSFDSVPIIVLAVSANDGDNEAIGKKLEQAAPSIFQKVDGIRDIAVAGSSTKQINLTLNQLRLAQNGLSQRDIATALSANGLVLPVGTLTDSDGSISIQMGSPVDTVAAIEDLPLISPTTGAALTIADVADVVYKDAPVTSIARTNGKESLAVSITKKPDANTVAVSSGVAELLPELEEELGGEVTIVTTLDQAPFIEKSIKDLTTEGLLGLTFAVIVILIFLFSVKSTLITAISIPTSVLITFIGLQTADYSLNILTLGALTIAIGRVVDDSIVVIENINRHLSYGETRKKAVLKAVKEVSGAITASTITTVAVFLPIALVGGLIGELFRPFAFTVAIALLASLLVSLTIVPVLAYWFLRMPKRLRAAQEADPKRFEKKQRHEEEEREKRSFLQRGYLPLLNGSRKHPWLTLFASVLILGYTFSLVPQLKTNFIDGAGSTQFIARLEMPASTSLEEQDEAAKGLEDQILELEGVEVVQTTVGSAADGRVAFGAAASGIAITVAVAEEADVEALKAEVLELEVPADADLTISSGGGGFGSSETIDIAVESSDNELLQEAVDLISKEMESVSNISAVTSTLDADERVLEIVVDREKAAAIGLTETAVTGIVAAQLRPSPLGTVSIEGNDVSVYVAGADVPETISDIKDLNIPSATGLVKLSSLASVEEVLKPTSITSERGNRTAKVSLAPEGDDLGAITVAVTEKLDGVELPAGVTASIGGAAADQAESFEQLGLALLAAVAIVYVVMVATFGSLIQPLILLISIPFAATGALGLLLITDTPLGVPALIGMLMLVGIVVTNAIVLIDLVNQYRRDGRSVQDSLMSGARQRLRPILMTALATIFALTPMAMGLTGESGFISQPLAIVVIGGLFSSTILTLVLVPTLYWLIEGRKERKKIRLERKAQRAKAKAEKKAAKTAGNEPKQVKTPEPVAPAPVMAAPAAAEAKPESVEVSEEALATAIEQSFTPAVSQEAPAMSWSLSQDDVELDSEATMKWQETSTDTSPIAAIKPEESLEFLTQENPVVTSSKQDEKARRKAEKAELKAQKKAAKNSRHAGD</sequence>
<dbReference type="InterPro" id="IPR027463">
    <property type="entry name" value="AcrB_DN_DC_subdom"/>
</dbReference>
<feature type="transmembrane region" description="Helical" evidence="2">
    <location>
        <begin position="960"/>
        <end position="981"/>
    </location>
</feature>
<dbReference type="Proteomes" id="UP000501003">
    <property type="component" value="Chromosome"/>
</dbReference>
<dbReference type="SUPFAM" id="SSF82866">
    <property type="entry name" value="Multidrug efflux transporter AcrB transmembrane domain"/>
    <property type="match status" value="2"/>
</dbReference>
<evidence type="ECO:0000313" key="5">
    <source>
        <dbReference type="Proteomes" id="UP000501003"/>
    </source>
</evidence>
<feature type="domain" description="SSD" evidence="3">
    <location>
        <begin position="371"/>
        <end position="488"/>
    </location>
</feature>
<feature type="region of interest" description="Disordered" evidence="1">
    <location>
        <begin position="1143"/>
        <end position="1187"/>
    </location>
</feature>
<dbReference type="PANTHER" id="PTHR32063">
    <property type="match status" value="1"/>
</dbReference>
<dbReference type="PRINTS" id="PR00702">
    <property type="entry name" value="ACRIFLAVINRP"/>
</dbReference>
<gene>
    <name evidence="4" type="ORF">HRU87_02580</name>
</gene>
<dbReference type="AlphaFoldDB" id="A0A7D4Q4J1"/>
<keyword evidence="2" id="KW-0472">Membrane</keyword>
<feature type="compositionally biased region" description="Basic residues" evidence="1">
    <location>
        <begin position="1175"/>
        <end position="1187"/>
    </location>
</feature>
<dbReference type="PANTHER" id="PTHR32063:SF0">
    <property type="entry name" value="SWARMING MOTILITY PROTEIN SWRC"/>
    <property type="match status" value="1"/>
</dbReference>
<proteinExistence type="predicted"/>
<dbReference type="Gene3D" id="1.20.1640.10">
    <property type="entry name" value="Multidrug efflux transporter AcrB transmembrane domain"/>
    <property type="match status" value="2"/>
</dbReference>
<dbReference type="GO" id="GO:0042910">
    <property type="term" value="F:xenobiotic transmembrane transporter activity"/>
    <property type="evidence" value="ECO:0007669"/>
    <property type="project" value="TreeGrafter"/>
</dbReference>
<dbReference type="InterPro" id="IPR000731">
    <property type="entry name" value="SSD"/>
</dbReference>
<name>A0A7D4Q4J1_9MICO</name>